<dbReference type="GeneID" id="111243141"/>
<evidence type="ECO:0000256" key="5">
    <source>
        <dbReference type="ARBA" id="ARBA00023180"/>
    </source>
</evidence>
<dbReference type="EnsemblMetazoa" id="XM_022788261">
    <property type="protein sequence ID" value="XP_022643996"/>
    <property type="gene ID" value="LOC111243141"/>
</dbReference>
<dbReference type="InterPro" id="IPR031420">
    <property type="entry name" value="UPF0669"/>
</dbReference>
<protein>
    <submittedName>
        <fullName evidence="8">Uncharacterized protein</fullName>
    </submittedName>
</protein>
<keyword evidence="7" id="KW-0812">Transmembrane</keyword>
<dbReference type="RefSeq" id="XP_022643996.1">
    <property type="nucleotide sequence ID" value="XM_022788261.1"/>
</dbReference>
<keyword evidence="7" id="KW-1133">Transmembrane helix</keyword>
<evidence type="ECO:0000256" key="4">
    <source>
        <dbReference type="ARBA" id="ARBA00022729"/>
    </source>
</evidence>
<evidence type="ECO:0000256" key="7">
    <source>
        <dbReference type="SAM" id="Phobius"/>
    </source>
</evidence>
<dbReference type="EnsemblMetazoa" id="XM_022788262">
    <property type="protein sequence ID" value="XP_022643997"/>
    <property type="gene ID" value="LOC111243141"/>
</dbReference>
<keyword evidence="5" id="KW-0325">Glycoprotein</keyword>
<evidence type="ECO:0000256" key="6">
    <source>
        <dbReference type="SAM" id="MobiDB-lite"/>
    </source>
</evidence>
<feature type="compositionally biased region" description="Basic and acidic residues" evidence="6">
    <location>
        <begin position="171"/>
        <end position="190"/>
    </location>
</feature>
<dbReference type="EnsemblMetazoa" id="XM_022788259">
    <property type="protein sequence ID" value="XP_022643994"/>
    <property type="gene ID" value="LOC111243141"/>
</dbReference>
<dbReference type="EnsemblMetazoa" id="XM_022788263">
    <property type="protein sequence ID" value="XP_022643998"/>
    <property type="gene ID" value="LOC111243141"/>
</dbReference>
<keyword evidence="7" id="KW-0472">Membrane</keyword>
<dbReference type="GO" id="GO:0005576">
    <property type="term" value="C:extracellular region"/>
    <property type="evidence" value="ECO:0007669"/>
    <property type="project" value="UniProtKB-SubCell"/>
</dbReference>
<evidence type="ECO:0000256" key="1">
    <source>
        <dbReference type="ARBA" id="ARBA00004613"/>
    </source>
</evidence>
<dbReference type="InParanoid" id="A0A7M7IXP7"/>
<name>A0A7M7IXP7_VARDE</name>
<dbReference type="Pfam" id="PF17065">
    <property type="entry name" value="UPF0669"/>
    <property type="match status" value="1"/>
</dbReference>
<organism evidence="8 9">
    <name type="scientific">Varroa destructor</name>
    <name type="common">Honeybee mite</name>
    <dbReference type="NCBI Taxonomy" id="109461"/>
    <lineage>
        <taxon>Eukaryota</taxon>
        <taxon>Metazoa</taxon>
        <taxon>Ecdysozoa</taxon>
        <taxon>Arthropoda</taxon>
        <taxon>Chelicerata</taxon>
        <taxon>Arachnida</taxon>
        <taxon>Acari</taxon>
        <taxon>Parasitiformes</taxon>
        <taxon>Mesostigmata</taxon>
        <taxon>Gamasina</taxon>
        <taxon>Dermanyssoidea</taxon>
        <taxon>Varroidae</taxon>
        <taxon>Varroa</taxon>
    </lineage>
</organism>
<dbReference type="Proteomes" id="UP000594260">
    <property type="component" value="Unplaced"/>
</dbReference>
<evidence type="ECO:0000313" key="8">
    <source>
        <dbReference type="EnsemblMetazoa" id="XP_022643996"/>
    </source>
</evidence>
<reference evidence="8" key="1">
    <citation type="submission" date="2021-01" db="UniProtKB">
        <authorList>
            <consortium name="EnsemblMetazoa"/>
        </authorList>
    </citation>
    <scope>IDENTIFICATION</scope>
</reference>
<evidence type="ECO:0000256" key="2">
    <source>
        <dbReference type="ARBA" id="ARBA00008960"/>
    </source>
</evidence>
<dbReference type="RefSeq" id="XP_022643997.1">
    <property type="nucleotide sequence ID" value="XM_022788262.1"/>
</dbReference>
<keyword evidence="9" id="KW-1185">Reference proteome</keyword>
<evidence type="ECO:0000313" key="9">
    <source>
        <dbReference type="Proteomes" id="UP000594260"/>
    </source>
</evidence>
<keyword evidence="3" id="KW-0964">Secreted</keyword>
<keyword evidence="4" id="KW-0732">Signal</keyword>
<dbReference type="RefSeq" id="XP_022643998.1">
    <property type="nucleotide sequence ID" value="XM_022788263.1"/>
</dbReference>
<dbReference type="KEGG" id="vde:111243141"/>
<dbReference type="PANTHER" id="PTHR31703">
    <property type="entry name" value="UPF0669 PROTEIN C6ORF120"/>
    <property type="match status" value="1"/>
</dbReference>
<feature type="compositionally biased region" description="Low complexity" evidence="6">
    <location>
        <begin position="200"/>
        <end position="215"/>
    </location>
</feature>
<dbReference type="OrthoDB" id="10046613at2759"/>
<evidence type="ECO:0000256" key="3">
    <source>
        <dbReference type="ARBA" id="ARBA00022525"/>
    </source>
</evidence>
<sequence length="260" mass="28869">MAIAIHIGRVRETRLNSVRFSTLSFAIIVLYATLQVSCVRAFFPADETLTGSVEGGKFAQYSVSKAGRVTITVVPKQGDPDVYVGENGTEPDYDLDRHSYQSTTCGVERLVVPSFAVRPIGIGIYGHPSHEYSIYELNVRIDEELDQYEDMIHGDQSFDSIDDETYGNVHDASESRDYYGDRAAGSEHYSRTKGRRKASSSRSGSTSTSEKGGNSITSDSGNSGGSVPDDTTDWEDWEEFPLYNILLTLIRLFWEMLLTL</sequence>
<comment type="similarity">
    <text evidence="2">Belongs to the UPF0669 family.</text>
</comment>
<dbReference type="PANTHER" id="PTHR31703:SF2">
    <property type="entry name" value="UPF0669 PROTEIN C6ORF120"/>
    <property type="match status" value="1"/>
</dbReference>
<dbReference type="RefSeq" id="XP_022643994.1">
    <property type="nucleotide sequence ID" value="XM_022788259.1"/>
</dbReference>
<feature type="region of interest" description="Disordered" evidence="6">
    <location>
        <begin position="156"/>
        <end position="231"/>
    </location>
</feature>
<accession>A0A7M7IXP7</accession>
<feature type="transmembrane region" description="Helical" evidence="7">
    <location>
        <begin position="20"/>
        <end position="43"/>
    </location>
</feature>
<dbReference type="AlphaFoldDB" id="A0A7M7IXP7"/>
<comment type="subcellular location">
    <subcellularLocation>
        <location evidence="1">Secreted</location>
    </subcellularLocation>
</comment>
<proteinExistence type="inferred from homology"/>